<accession>A0A0B2WYC0</accession>
<evidence type="ECO:0000313" key="2">
    <source>
        <dbReference type="Proteomes" id="UP000030816"/>
    </source>
</evidence>
<dbReference type="RefSeq" id="XP_040679488.1">
    <property type="nucleotide sequence ID" value="XM_040822345.1"/>
</dbReference>
<proteinExistence type="predicted"/>
<reference evidence="1 2" key="1">
    <citation type="journal article" date="2014" name="Proc. Natl. Acad. Sci. U.S.A.">
        <title>Trajectory and genomic determinants of fungal-pathogen speciation and host adaptation.</title>
        <authorList>
            <person name="Hu X."/>
            <person name="Xiao G."/>
            <person name="Zheng P."/>
            <person name="Shang Y."/>
            <person name="Su Y."/>
            <person name="Zhang X."/>
            <person name="Liu X."/>
            <person name="Zhan S."/>
            <person name="St Leger R.J."/>
            <person name="Wang C."/>
        </authorList>
    </citation>
    <scope>NUCLEOTIDE SEQUENCE [LARGE SCALE GENOMIC DNA]</scope>
    <source>
        <strain evidence="1 2">ARSEF 1941</strain>
    </source>
</reference>
<name>A0A0B2WYC0_METAS</name>
<dbReference type="Gene3D" id="3.60.21.10">
    <property type="match status" value="1"/>
</dbReference>
<keyword evidence="2" id="KW-1185">Reference proteome</keyword>
<dbReference type="HOGENOM" id="CLU_2638569_0_0_1"/>
<dbReference type="InterPro" id="IPR029052">
    <property type="entry name" value="Metallo-depent_PP-like"/>
</dbReference>
<comment type="caution">
    <text evidence="1">The sequence shown here is derived from an EMBL/GenBank/DDBJ whole genome shotgun (WGS) entry which is preliminary data.</text>
</comment>
<dbReference type="EMBL" id="AZHE01000007">
    <property type="protein sequence ID" value="KHN98422.1"/>
    <property type="molecule type" value="Genomic_DNA"/>
</dbReference>
<dbReference type="GeneID" id="63738001"/>
<gene>
    <name evidence="1" type="ORF">MAM_03546</name>
</gene>
<dbReference type="Proteomes" id="UP000030816">
    <property type="component" value="Unassembled WGS sequence"/>
</dbReference>
<organism evidence="1 2">
    <name type="scientific">Metarhizium album (strain ARSEF 1941)</name>
    <dbReference type="NCBI Taxonomy" id="1081103"/>
    <lineage>
        <taxon>Eukaryota</taxon>
        <taxon>Fungi</taxon>
        <taxon>Dikarya</taxon>
        <taxon>Ascomycota</taxon>
        <taxon>Pezizomycotina</taxon>
        <taxon>Sordariomycetes</taxon>
        <taxon>Hypocreomycetidae</taxon>
        <taxon>Hypocreales</taxon>
        <taxon>Clavicipitaceae</taxon>
        <taxon>Metarhizium</taxon>
    </lineage>
</organism>
<evidence type="ECO:0000313" key="1">
    <source>
        <dbReference type="EMBL" id="KHN98422.1"/>
    </source>
</evidence>
<protein>
    <submittedName>
        <fullName evidence="1">Ser/Thr protein phosphatase family protein</fullName>
    </submittedName>
</protein>
<dbReference type="OrthoDB" id="630188at2759"/>
<sequence>MAEFRTSLQLLNSIDAPLKVVIAGNHDFTLDTPKFKQKLAKKNPWTEPELIKKEFGDMGEARSLFHDARATGVHISR</sequence>
<dbReference type="AlphaFoldDB" id="A0A0B2WYC0"/>